<evidence type="ECO:0000256" key="3">
    <source>
        <dbReference type="ARBA" id="ARBA00013133"/>
    </source>
</evidence>
<evidence type="ECO:0000256" key="9">
    <source>
        <dbReference type="PIRSR" id="PIRSR610300-50"/>
    </source>
</evidence>
<reference evidence="12" key="2">
    <citation type="submission" date="2020-11" db="EMBL/GenBank/DDBJ databases">
        <authorList>
            <person name="McCartney M.A."/>
            <person name="Auch B."/>
            <person name="Kono T."/>
            <person name="Mallez S."/>
            <person name="Becker A."/>
            <person name="Gohl D.M."/>
            <person name="Silverstein K.A.T."/>
            <person name="Koren S."/>
            <person name="Bechman K.B."/>
            <person name="Herman A."/>
            <person name="Abrahante J.E."/>
            <person name="Garbe J."/>
        </authorList>
    </citation>
    <scope>NUCLEOTIDE SEQUENCE</scope>
    <source>
        <strain evidence="12">Duluth1</strain>
        <tissue evidence="12">Whole animal</tissue>
    </source>
</reference>
<gene>
    <name evidence="12" type="ORF">DPMN_181038</name>
</gene>
<dbReference type="OrthoDB" id="543511at2759"/>
<keyword evidence="6 11" id="KW-0223">Dioxygenase</keyword>
<dbReference type="Proteomes" id="UP000828390">
    <property type="component" value="Unassembled WGS sequence"/>
</dbReference>
<dbReference type="GO" id="GO:0042412">
    <property type="term" value="P:taurine biosynthetic process"/>
    <property type="evidence" value="ECO:0007669"/>
    <property type="project" value="UniProtKB-UniRule"/>
</dbReference>
<dbReference type="GO" id="GO:0017172">
    <property type="term" value="F:cysteine dioxygenase activity"/>
    <property type="evidence" value="ECO:0007669"/>
    <property type="project" value="UniProtKB-UniRule"/>
</dbReference>
<protein>
    <recommendedName>
        <fullName evidence="3 11">Cysteine dioxygenase</fullName>
        <ecNumber evidence="3 11">1.13.11.20</ecNumber>
    </recommendedName>
</protein>
<dbReference type="GO" id="GO:0019448">
    <property type="term" value="P:L-cysteine catabolic process"/>
    <property type="evidence" value="ECO:0007669"/>
    <property type="project" value="TreeGrafter"/>
</dbReference>
<feature type="binding site" evidence="10">
    <location>
        <position position="196"/>
    </location>
    <ligand>
        <name>Fe cation</name>
        <dbReference type="ChEBI" id="CHEBI:24875"/>
        <note>catalytic</note>
    </ligand>
</feature>
<dbReference type="Gene3D" id="2.60.120.10">
    <property type="entry name" value="Jelly Rolls"/>
    <property type="match status" value="1"/>
</dbReference>
<dbReference type="GO" id="GO:0008198">
    <property type="term" value="F:ferrous iron binding"/>
    <property type="evidence" value="ECO:0007669"/>
    <property type="project" value="UniProtKB-ARBA"/>
</dbReference>
<sequence>MSEEIMYNQQVCEEQTKYSENSDSDISDKLFNEEMDIEEHDVNCGNEECILNGRCNTNDLPAPSTLSDLIDGLHKIFAHQKINVDFVRNYMSMYKSNHRDWKKFAKFDQHRYTRNLVDEGNGRFNLMILCWNEAQGSSIHSHANSHCFLKVIDGAVEEELFQWPTDSESEHAMTPVQIGTVKRNEVKYMCDELGLHRVSNPSHTDKAVTLHLYSPPFNECTIFDERTGHQQKAQTTFWSKFGKRTPFGKTGGQCTIIEAENN</sequence>
<dbReference type="SUPFAM" id="SSF51182">
    <property type="entry name" value="RmlC-like cupins"/>
    <property type="match status" value="1"/>
</dbReference>
<evidence type="ECO:0000256" key="11">
    <source>
        <dbReference type="RuleBase" id="RU366010"/>
    </source>
</evidence>
<keyword evidence="4 10" id="KW-0479">Metal-binding</keyword>
<dbReference type="InterPro" id="IPR011051">
    <property type="entry name" value="RmlC_Cupin_sf"/>
</dbReference>
<dbReference type="FunFam" id="2.60.120.10:FF:000045">
    <property type="entry name" value="Cysteine dioxygenase 1"/>
    <property type="match status" value="1"/>
</dbReference>
<evidence type="ECO:0000256" key="8">
    <source>
        <dbReference type="ARBA" id="ARBA00023004"/>
    </source>
</evidence>
<evidence type="ECO:0000256" key="4">
    <source>
        <dbReference type="ARBA" id="ARBA00022723"/>
    </source>
</evidence>
<dbReference type="PANTHER" id="PTHR12918">
    <property type="entry name" value="CYSTEINE DIOXYGENASE"/>
    <property type="match status" value="1"/>
</dbReference>
<dbReference type="PANTHER" id="PTHR12918:SF1">
    <property type="entry name" value="CYSTEINE DIOXYGENASE TYPE 1"/>
    <property type="match status" value="1"/>
</dbReference>
<dbReference type="Pfam" id="PF05995">
    <property type="entry name" value="CDO_I"/>
    <property type="match status" value="1"/>
</dbReference>
<comment type="similarity">
    <text evidence="2 11">Belongs to the cysteine dioxygenase family.</text>
</comment>
<dbReference type="InterPro" id="IPR014710">
    <property type="entry name" value="RmlC-like_jellyroll"/>
</dbReference>
<evidence type="ECO:0000313" key="12">
    <source>
        <dbReference type="EMBL" id="KAH3746629.1"/>
    </source>
</evidence>
<comment type="cofactor">
    <cofactor evidence="11">
        <name>Fe cation</name>
        <dbReference type="ChEBI" id="CHEBI:24875"/>
    </cofactor>
    <text evidence="11">Binds 1 Fe cation per subunit.</text>
</comment>
<feature type="binding site" evidence="10">
    <location>
        <position position="140"/>
    </location>
    <ligand>
        <name>Fe cation</name>
        <dbReference type="ChEBI" id="CHEBI:24875"/>
        <note>catalytic</note>
    </ligand>
</feature>
<feature type="binding site" evidence="10">
    <location>
        <position position="142"/>
    </location>
    <ligand>
        <name>Fe cation</name>
        <dbReference type="ChEBI" id="CHEBI:24875"/>
        <note>catalytic</note>
    </ligand>
</feature>
<dbReference type="EMBL" id="JAIWYP010000010">
    <property type="protein sequence ID" value="KAH3746629.1"/>
    <property type="molecule type" value="Genomic_DNA"/>
</dbReference>
<dbReference type="AlphaFoldDB" id="A0A9D4DFG2"/>
<comment type="pathway">
    <text evidence="1 11">Organosulfur biosynthesis; taurine biosynthesis; hypotaurine from L-cysteine: step 1/2.</text>
</comment>
<accession>A0A9D4DFG2</accession>
<keyword evidence="13" id="KW-1185">Reference proteome</keyword>
<dbReference type="EC" id="1.13.11.20" evidence="3 11"/>
<comment type="caution">
    <text evidence="12">The sequence shown here is derived from an EMBL/GenBank/DDBJ whole genome shotgun (WGS) entry which is preliminary data.</text>
</comment>
<keyword evidence="8 10" id="KW-0408">Iron</keyword>
<dbReference type="CDD" id="cd10548">
    <property type="entry name" value="cupin_CDO"/>
    <property type="match status" value="1"/>
</dbReference>
<keyword evidence="7 11" id="KW-0560">Oxidoreductase</keyword>
<organism evidence="12 13">
    <name type="scientific">Dreissena polymorpha</name>
    <name type="common">Zebra mussel</name>
    <name type="synonym">Mytilus polymorpha</name>
    <dbReference type="NCBI Taxonomy" id="45954"/>
    <lineage>
        <taxon>Eukaryota</taxon>
        <taxon>Metazoa</taxon>
        <taxon>Spiralia</taxon>
        <taxon>Lophotrochozoa</taxon>
        <taxon>Mollusca</taxon>
        <taxon>Bivalvia</taxon>
        <taxon>Autobranchia</taxon>
        <taxon>Heteroconchia</taxon>
        <taxon>Euheterodonta</taxon>
        <taxon>Imparidentia</taxon>
        <taxon>Neoheterodontei</taxon>
        <taxon>Myida</taxon>
        <taxon>Dreissenoidea</taxon>
        <taxon>Dreissenidae</taxon>
        <taxon>Dreissena</taxon>
    </lineage>
</organism>
<feature type="cross-link" description="3'-(S-cysteinyl)-tyrosine (Cys-Tyr)" evidence="9">
    <location>
        <begin position="147"/>
        <end position="213"/>
    </location>
</feature>
<evidence type="ECO:0000256" key="1">
    <source>
        <dbReference type="ARBA" id="ARBA00004759"/>
    </source>
</evidence>
<evidence type="ECO:0000256" key="6">
    <source>
        <dbReference type="ARBA" id="ARBA00022964"/>
    </source>
</evidence>
<comment type="catalytic activity">
    <reaction evidence="11">
        <text>L-cysteine + O2 = 3-sulfino-L-alanine + H(+)</text>
        <dbReference type="Rhea" id="RHEA:20441"/>
        <dbReference type="ChEBI" id="CHEBI:15378"/>
        <dbReference type="ChEBI" id="CHEBI:15379"/>
        <dbReference type="ChEBI" id="CHEBI:35235"/>
        <dbReference type="ChEBI" id="CHEBI:61085"/>
        <dbReference type="EC" id="1.13.11.20"/>
    </reaction>
</comment>
<evidence type="ECO:0000313" key="13">
    <source>
        <dbReference type="Proteomes" id="UP000828390"/>
    </source>
</evidence>
<keyword evidence="5 9" id="KW-0883">Thioether bond</keyword>
<proteinExistence type="inferred from homology"/>
<evidence type="ECO:0000256" key="10">
    <source>
        <dbReference type="PIRSR" id="PIRSR610300-51"/>
    </source>
</evidence>
<dbReference type="InterPro" id="IPR010300">
    <property type="entry name" value="CDO_1"/>
</dbReference>
<evidence type="ECO:0000256" key="2">
    <source>
        <dbReference type="ARBA" id="ARBA00006622"/>
    </source>
</evidence>
<reference evidence="12" key="1">
    <citation type="journal article" date="2019" name="bioRxiv">
        <title>The Genome of the Zebra Mussel, Dreissena polymorpha: A Resource for Invasive Species Research.</title>
        <authorList>
            <person name="McCartney M.A."/>
            <person name="Auch B."/>
            <person name="Kono T."/>
            <person name="Mallez S."/>
            <person name="Zhang Y."/>
            <person name="Obille A."/>
            <person name="Becker A."/>
            <person name="Abrahante J.E."/>
            <person name="Garbe J."/>
            <person name="Badalamenti J.P."/>
            <person name="Herman A."/>
            <person name="Mangelson H."/>
            <person name="Liachko I."/>
            <person name="Sullivan S."/>
            <person name="Sone E.D."/>
            <person name="Koren S."/>
            <person name="Silverstein K.A.T."/>
            <person name="Beckman K.B."/>
            <person name="Gohl D.M."/>
        </authorList>
    </citation>
    <scope>NUCLEOTIDE SEQUENCE</scope>
    <source>
        <strain evidence="12">Duluth1</strain>
        <tissue evidence="12">Whole animal</tissue>
    </source>
</reference>
<name>A0A9D4DFG2_DREPO</name>
<evidence type="ECO:0000256" key="7">
    <source>
        <dbReference type="ARBA" id="ARBA00023002"/>
    </source>
</evidence>
<evidence type="ECO:0000256" key="5">
    <source>
        <dbReference type="ARBA" id="ARBA00022784"/>
    </source>
</evidence>